<evidence type="ECO:0000313" key="3">
    <source>
        <dbReference type="Proteomes" id="UP000077266"/>
    </source>
</evidence>
<feature type="compositionally biased region" description="Pro residues" evidence="1">
    <location>
        <begin position="22"/>
        <end position="34"/>
    </location>
</feature>
<evidence type="ECO:0000313" key="2">
    <source>
        <dbReference type="EMBL" id="KZW00344.1"/>
    </source>
</evidence>
<name>A0A165N7T1_EXIGL</name>
<keyword evidence="3" id="KW-1185">Reference proteome</keyword>
<evidence type="ECO:0000256" key="1">
    <source>
        <dbReference type="SAM" id="MobiDB-lite"/>
    </source>
</evidence>
<dbReference type="Proteomes" id="UP000077266">
    <property type="component" value="Unassembled WGS sequence"/>
</dbReference>
<reference evidence="2 3" key="1">
    <citation type="journal article" date="2016" name="Mol. Biol. Evol.">
        <title>Comparative Genomics of Early-Diverging Mushroom-Forming Fungi Provides Insights into the Origins of Lignocellulose Decay Capabilities.</title>
        <authorList>
            <person name="Nagy L.G."/>
            <person name="Riley R."/>
            <person name="Tritt A."/>
            <person name="Adam C."/>
            <person name="Daum C."/>
            <person name="Floudas D."/>
            <person name="Sun H."/>
            <person name="Yadav J.S."/>
            <person name="Pangilinan J."/>
            <person name="Larsson K.H."/>
            <person name="Matsuura K."/>
            <person name="Barry K."/>
            <person name="Labutti K."/>
            <person name="Kuo R."/>
            <person name="Ohm R.A."/>
            <person name="Bhattacharya S.S."/>
            <person name="Shirouzu T."/>
            <person name="Yoshinaga Y."/>
            <person name="Martin F.M."/>
            <person name="Grigoriev I.V."/>
            <person name="Hibbett D.S."/>
        </authorList>
    </citation>
    <scope>NUCLEOTIDE SEQUENCE [LARGE SCALE GENOMIC DNA]</scope>
    <source>
        <strain evidence="2 3">HHB12029</strain>
    </source>
</reference>
<dbReference type="EMBL" id="KV425901">
    <property type="protein sequence ID" value="KZW00344.1"/>
    <property type="molecule type" value="Genomic_DNA"/>
</dbReference>
<proteinExistence type="predicted"/>
<evidence type="ECO:0008006" key="4">
    <source>
        <dbReference type="Google" id="ProtNLM"/>
    </source>
</evidence>
<sequence length="351" mass="39150">MEADSTSTQDASSTQVTSTAPVPTPSLPPPPPTPTRFLPLWFNDGNLVLQLGQKWIIKVYRHATETQSTLLKESFENVAAANAVHTPKAAEGMDVDHPVEGAHDDYPICLYPPAGFTDDHLLLMFQYLFPSSFGPNEPKITSSDHLPLMHVAHMYGCAKVFNKAALGYDVARYKSMSPMRRLHLAVQFDMEKWKLLALNELMGLPLFHLTEEHIQLLKSIRRPLDGVPDKNPDDLYGLILRIRTKVLSTRLKLVTASVDIARDASCSLGEHEQCNAAWLLYWSSTFIPTWIGGRVLYESEAVDLLRGPFPLLPMNKACQSTHLKTLQDSGMFTEEGEILTAGTKLAVKYHL</sequence>
<feature type="region of interest" description="Disordered" evidence="1">
    <location>
        <begin position="1"/>
        <end position="35"/>
    </location>
</feature>
<protein>
    <recommendedName>
        <fullName evidence="4">BTB domain-containing protein</fullName>
    </recommendedName>
</protein>
<organism evidence="2 3">
    <name type="scientific">Exidia glandulosa HHB12029</name>
    <dbReference type="NCBI Taxonomy" id="1314781"/>
    <lineage>
        <taxon>Eukaryota</taxon>
        <taxon>Fungi</taxon>
        <taxon>Dikarya</taxon>
        <taxon>Basidiomycota</taxon>
        <taxon>Agaricomycotina</taxon>
        <taxon>Agaricomycetes</taxon>
        <taxon>Auriculariales</taxon>
        <taxon>Exidiaceae</taxon>
        <taxon>Exidia</taxon>
    </lineage>
</organism>
<dbReference type="AlphaFoldDB" id="A0A165N7T1"/>
<dbReference type="InParanoid" id="A0A165N7T1"/>
<accession>A0A165N7T1</accession>
<gene>
    <name evidence="2" type="ORF">EXIGLDRAFT_830755</name>
</gene>
<feature type="compositionally biased region" description="Low complexity" evidence="1">
    <location>
        <begin position="1"/>
        <end position="21"/>
    </location>
</feature>